<proteinExistence type="predicted"/>
<feature type="compositionally biased region" description="Polar residues" evidence="2">
    <location>
        <begin position="443"/>
        <end position="474"/>
    </location>
</feature>
<evidence type="ECO:0000313" key="3">
    <source>
        <dbReference type="EMBL" id="OJJ34322.1"/>
    </source>
</evidence>
<gene>
    <name evidence="3" type="ORF">ASPWEDRAFT_576842</name>
</gene>
<dbReference type="VEuPathDB" id="FungiDB:ASPWEDRAFT_576842"/>
<feature type="region of interest" description="Disordered" evidence="2">
    <location>
        <begin position="333"/>
        <end position="514"/>
    </location>
</feature>
<accession>A0A1L9RHC0</accession>
<feature type="compositionally biased region" description="Basic and acidic residues" evidence="2">
    <location>
        <begin position="171"/>
        <end position="180"/>
    </location>
</feature>
<feature type="region of interest" description="Disordered" evidence="2">
    <location>
        <begin position="1"/>
        <end position="36"/>
    </location>
</feature>
<feature type="region of interest" description="Disordered" evidence="2">
    <location>
        <begin position="102"/>
        <end position="180"/>
    </location>
</feature>
<dbReference type="GeneID" id="63754190"/>
<dbReference type="AlphaFoldDB" id="A0A1L9RHC0"/>
<dbReference type="OrthoDB" id="5386674at2759"/>
<feature type="compositionally biased region" description="Low complexity" evidence="2">
    <location>
        <begin position="113"/>
        <end position="138"/>
    </location>
</feature>
<evidence type="ECO:0000256" key="1">
    <source>
        <dbReference type="SAM" id="Coils"/>
    </source>
</evidence>
<protein>
    <submittedName>
        <fullName evidence="3">Uncharacterized protein</fullName>
    </submittedName>
</protein>
<dbReference type="Proteomes" id="UP000184383">
    <property type="component" value="Unassembled WGS sequence"/>
</dbReference>
<reference evidence="4" key="1">
    <citation type="journal article" date="2017" name="Genome Biol.">
        <title>Comparative genomics reveals high biological diversity and specific adaptations in the industrially and medically important fungal genus Aspergillus.</title>
        <authorList>
            <person name="de Vries R.P."/>
            <person name="Riley R."/>
            <person name="Wiebenga A."/>
            <person name="Aguilar-Osorio G."/>
            <person name="Amillis S."/>
            <person name="Uchima C.A."/>
            <person name="Anderluh G."/>
            <person name="Asadollahi M."/>
            <person name="Askin M."/>
            <person name="Barry K."/>
            <person name="Battaglia E."/>
            <person name="Bayram O."/>
            <person name="Benocci T."/>
            <person name="Braus-Stromeyer S.A."/>
            <person name="Caldana C."/>
            <person name="Canovas D."/>
            <person name="Cerqueira G.C."/>
            <person name="Chen F."/>
            <person name="Chen W."/>
            <person name="Choi C."/>
            <person name="Clum A."/>
            <person name="Dos Santos R.A."/>
            <person name="Damasio A.R."/>
            <person name="Diallinas G."/>
            <person name="Emri T."/>
            <person name="Fekete E."/>
            <person name="Flipphi M."/>
            <person name="Freyberg S."/>
            <person name="Gallo A."/>
            <person name="Gournas C."/>
            <person name="Habgood R."/>
            <person name="Hainaut M."/>
            <person name="Harispe M.L."/>
            <person name="Henrissat B."/>
            <person name="Hilden K.S."/>
            <person name="Hope R."/>
            <person name="Hossain A."/>
            <person name="Karabika E."/>
            <person name="Karaffa L."/>
            <person name="Karanyi Z."/>
            <person name="Krasevec N."/>
            <person name="Kuo A."/>
            <person name="Kusch H."/>
            <person name="LaButti K."/>
            <person name="Lagendijk E.L."/>
            <person name="Lapidus A."/>
            <person name="Levasseur A."/>
            <person name="Lindquist E."/>
            <person name="Lipzen A."/>
            <person name="Logrieco A.F."/>
            <person name="MacCabe A."/>
            <person name="Maekelae M.R."/>
            <person name="Malavazi I."/>
            <person name="Melin P."/>
            <person name="Meyer V."/>
            <person name="Mielnichuk N."/>
            <person name="Miskei M."/>
            <person name="Molnar A.P."/>
            <person name="Mule G."/>
            <person name="Ngan C.Y."/>
            <person name="Orejas M."/>
            <person name="Orosz E."/>
            <person name="Ouedraogo J.P."/>
            <person name="Overkamp K.M."/>
            <person name="Park H.-S."/>
            <person name="Perrone G."/>
            <person name="Piumi F."/>
            <person name="Punt P.J."/>
            <person name="Ram A.F."/>
            <person name="Ramon A."/>
            <person name="Rauscher S."/>
            <person name="Record E."/>
            <person name="Riano-Pachon D.M."/>
            <person name="Robert V."/>
            <person name="Roehrig J."/>
            <person name="Ruller R."/>
            <person name="Salamov A."/>
            <person name="Salih N.S."/>
            <person name="Samson R.A."/>
            <person name="Sandor E."/>
            <person name="Sanguinetti M."/>
            <person name="Schuetze T."/>
            <person name="Sepcic K."/>
            <person name="Shelest E."/>
            <person name="Sherlock G."/>
            <person name="Sophianopoulou V."/>
            <person name="Squina F.M."/>
            <person name="Sun H."/>
            <person name="Susca A."/>
            <person name="Todd R.B."/>
            <person name="Tsang A."/>
            <person name="Unkles S.E."/>
            <person name="van de Wiele N."/>
            <person name="van Rossen-Uffink D."/>
            <person name="Oliveira J.V."/>
            <person name="Vesth T.C."/>
            <person name="Visser J."/>
            <person name="Yu J.-H."/>
            <person name="Zhou M."/>
            <person name="Andersen M.R."/>
            <person name="Archer D.B."/>
            <person name="Baker S.E."/>
            <person name="Benoit I."/>
            <person name="Brakhage A.A."/>
            <person name="Braus G.H."/>
            <person name="Fischer R."/>
            <person name="Frisvad J.C."/>
            <person name="Goldman G.H."/>
            <person name="Houbraken J."/>
            <person name="Oakley B."/>
            <person name="Pocsi I."/>
            <person name="Scazzocchio C."/>
            <person name="Seiboth B."/>
            <person name="vanKuyk P.A."/>
            <person name="Wortman J."/>
            <person name="Dyer P.S."/>
            <person name="Grigoriev I.V."/>
        </authorList>
    </citation>
    <scope>NUCLEOTIDE SEQUENCE [LARGE SCALE GENOMIC DNA]</scope>
    <source>
        <strain evidence="4">DTO 134E9</strain>
    </source>
</reference>
<evidence type="ECO:0000313" key="4">
    <source>
        <dbReference type="Proteomes" id="UP000184383"/>
    </source>
</evidence>
<evidence type="ECO:0000256" key="2">
    <source>
        <dbReference type="SAM" id="MobiDB-lite"/>
    </source>
</evidence>
<feature type="compositionally biased region" description="Polar residues" evidence="2">
    <location>
        <begin position="1"/>
        <end position="21"/>
    </location>
</feature>
<sequence length="560" mass="61612">MSVSSNFTPTKKTDSSQSLVQIHTKEPDHGPEQVQDSPFRFDVETADRSEICVSPTWNSNSTIRKEKRVTKRLEAERRELEKRLKNLEEAELTRNLISFKRESRRLTKKQPMRSSSRDSSISADRPRSSSSTFTSFFSGVRRESRSCSNSINGYGSDKALPRHQSTGSPRELQRCDDPDTQHRASLALALPERFGTAISKELAHKNNALLSSYIPSTSPQRSLHTTTKSIDVRECSRISQGTEIYGKVFQDDTEAIFPDNTTSISNAQSRAEDEIGKALTTNNASNEPLDLDRTLFAASLSTGKRASGIGHFHVGSSMDTTCHSHVPQKMSIQEGNIKSNMERPSTSYTTTRLQSGSQAQKDTNISKDTSNSTSMKTPSFSTVKGGSQGSLSIMESTDDVSQNHKKKFRPSPLSAVPTTNHGVDVNLEARGTNIPTTPKGLDTTKQAGTGPPTSSNLFKSSSKFAQQLASQYSKGENRKHLGSSFNDSQPPGNGSRAGSVTGSSWPTNGSLHTFGHRLKNKPVYSFDPDTDKGVQRPTTLTGSRYYTLPISAWRIFRNRN</sequence>
<keyword evidence="1" id="KW-0175">Coiled coil</keyword>
<feature type="compositionally biased region" description="Polar residues" evidence="2">
    <location>
        <begin position="333"/>
        <end position="395"/>
    </location>
</feature>
<dbReference type="RefSeq" id="XP_040687998.1">
    <property type="nucleotide sequence ID" value="XM_040838342.1"/>
</dbReference>
<feature type="coiled-coil region" evidence="1">
    <location>
        <begin position="63"/>
        <end position="93"/>
    </location>
</feature>
<name>A0A1L9RHC0_ASPWE</name>
<feature type="compositionally biased region" description="Polar residues" evidence="2">
    <location>
        <begin position="483"/>
        <end position="511"/>
    </location>
</feature>
<dbReference type="EMBL" id="KV878213">
    <property type="protein sequence ID" value="OJJ34322.1"/>
    <property type="molecule type" value="Genomic_DNA"/>
</dbReference>
<organism evidence="3 4">
    <name type="scientific">Aspergillus wentii DTO 134E9</name>
    <dbReference type="NCBI Taxonomy" id="1073089"/>
    <lineage>
        <taxon>Eukaryota</taxon>
        <taxon>Fungi</taxon>
        <taxon>Dikarya</taxon>
        <taxon>Ascomycota</taxon>
        <taxon>Pezizomycotina</taxon>
        <taxon>Eurotiomycetes</taxon>
        <taxon>Eurotiomycetidae</taxon>
        <taxon>Eurotiales</taxon>
        <taxon>Aspergillaceae</taxon>
        <taxon>Aspergillus</taxon>
        <taxon>Aspergillus subgen. Cremei</taxon>
    </lineage>
</organism>
<keyword evidence="4" id="KW-1185">Reference proteome</keyword>